<dbReference type="STRING" id="1367847.JCM7686_2090"/>
<dbReference type="SUPFAM" id="SSF53850">
    <property type="entry name" value="Periplasmic binding protein-like II"/>
    <property type="match status" value="1"/>
</dbReference>
<dbReference type="InterPro" id="IPR005119">
    <property type="entry name" value="LysR_subst-bd"/>
</dbReference>
<dbReference type="GO" id="GO:0003700">
    <property type="term" value="F:DNA-binding transcription factor activity"/>
    <property type="evidence" value="ECO:0007669"/>
    <property type="project" value="InterPro"/>
</dbReference>
<accession>S5YVD6</accession>
<keyword evidence="8" id="KW-1185">Reference proteome</keyword>
<dbReference type="eggNOG" id="COG0583">
    <property type="taxonomic scope" value="Bacteria"/>
</dbReference>
<dbReference type="PATRIC" id="fig|1367847.3.peg.2084"/>
<dbReference type="CDD" id="cd05466">
    <property type="entry name" value="PBP2_LTTR_substrate"/>
    <property type="match status" value="1"/>
</dbReference>
<dbReference type="GO" id="GO:0003677">
    <property type="term" value="F:DNA binding"/>
    <property type="evidence" value="ECO:0007669"/>
    <property type="project" value="UniProtKB-KW"/>
</dbReference>
<evidence type="ECO:0000256" key="2">
    <source>
        <dbReference type="ARBA" id="ARBA00023015"/>
    </source>
</evidence>
<evidence type="ECO:0000256" key="1">
    <source>
        <dbReference type="ARBA" id="ARBA00009437"/>
    </source>
</evidence>
<dbReference type="PANTHER" id="PTHR30419:SF31">
    <property type="entry name" value="BLR3139 PROTEIN"/>
    <property type="match status" value="1"/>
</dbReference>
<dbReference type="Proteomes" id="UP000015480">
    <property type="component" value="Chromosome"/>
</dbReference>
<dbReference type="PROSITE" id="PS50931">
    <property type="entry name" value="HTH_LYSR"/>
    <property type="match status" value="1"/>
</dbReference>
<keyword evidence="4" id="KW-0804">Transcription</keyword>
<dbReference type="InterPro" id="IPR050950">
    <property type="entry name" value="HTH-type_LysR_regulators"/>
</dbReference>
<evidence type="ECO:0000259" key="6">
    <source>
        <dbReference type="PROSITE" id="PS50931"/>
    </source>
</evidence>
<dbReference type="OrthoDB" id="9775392at2"/>
<keyword evidence="2" id="KW-0805">Transcription regulation</keyword>
<evidence type="ECO:0000313" key="8">
    <source>
        <dbReference type="Proteomes" id="UP000015480"/>
    </source>
</evidence>
<dbReference type="Pfam" id="PF00126">
    <property type="entry name" value="HTH_1"/>
    <property type="match status" value="1"/>
</dbReference>
<dbReference type="HOGENOM" id="CLU_039613_6_2_5"/>
<sequence length="341" mass="37842">MLIRHLRFFVRLAEEQHFGRAAERCNVTQPTLSQAIRKLESDLDLVLIVRGHRFLSLTPEGEKVLLWGRQILADYDNLRGDLNGTRAGGLTGTLRLGVIPAAMPVISLLSERFSTLHPEARIEVRSMTSRAIEKALETFSIDGGMTYLDNEPLAHVRGFPLYHERYVFACRPDHPLAASDTVGWAEANAAPLCLLSDEMQNRRILDEIAARAGVVLTPRIVSNTFLGIASHLRAGRWGAIIPHTFGYLFGDREIVLRRMEGPAHSQTLGLVLPERTPQSPMAQALQDWARRKETAREFELTFGLGEEDLSEADNPAPRGRAAHRLRPVPAAGGSRSLSHSS</sequence>
<dbReference type="InterPro" id="IPR000847">
    <property type="entry name" value="LysR_HTH_N"/>
</dbReference>
<evidence type="ECO:0000256" key="3">
    <source>
        <dbReference type="ARBA" id="ARBA00023125"/>
    </source>
</evidence>
<dbReference type="Gene3D" id="1.10.10.10">
    <property type="entry name" value="Winged helix-like DNA-binding domain superfamily/Winged helix DNA-binding domain"/>
    <property type="match status" value="1"/>
</dbReference>
<dbReference type="InterPro" id="IPR036390">
    <property type="entry name" value="WH_DNA-bd_sf"/>
</dbReference>
<feature type="region of interest" description="Disordered" evidence="5">
    <location>
        <begin position="306"/>
        <end position="341"/>
    </location>
</feature>
<dbReference type="PRINTS" id="PR00039">
    <property type="entry name" value="HTHLYSR"/>
</dbReference>
<proteinExistence type="inferred from homology"/>
<name>S5YVD6_PARAH</name>
<evidence type="ECO:0000256" key="5">
    <source>
        <dbReference type="SAM" id="MobiDB-lite"/>
    </source>
</evidence>
<evidence type="ECO:0000313" key="7">
    <source>
        <dbReference type="EMBL" id="AGT09171.1"/>
    </source>
</evidence>
<reference evidence="7 8" key="1">
    <citation type="journal article" date="2014" name="BMC Genomics">
        <title>Architecture and functions of a multipartite genome of the methylotrophic bacterium Paracoccus aminophilus JCM 7686, containing primary and secondary chromids.</title>
        <authorList>
            <person name="Dziewit L."/>
            <person name="Czarnecki J."/>
            <person name="Wibberg D."/>
            <person name="Radlinska M."/>
            <person name="Mrozek P."/>
            <person name="Szymczak M."/>
            <person name="Schluter A."/>
            <person name="Puhler A."/>
            <person name="Bartosik D."/>
        </authorList>
    </citation>
    <scope>NUCLEOTIDE SEQUENCE [LARGE SCALE GENOMIC DNA]</scope>
    <source>
        <strain evidence="7">JCM 7686</strain>
    </source>
</reference>
<evidence type="ECO:0000256" key="4">
    <source>
        <dbReference type="ARBA" id="ARBA00023163"/>
    </source>
</evidence>
<gene>
    <name evidence="7" type="ORF">JCM7686_2090</name>
</gene>
<organism evidence="7 8">
    <name type="scientific">Paracoccus aminophilus JCM 7686</name>
    <dbReference type="NCBI Taxonomy" id="1367847"/>
    <lineage>
        <taxon>Bacteria</taxon>
        <taxon>Pseudomonadati</taxon>
        <taxon>Pseudomonadota</taxon>
        <taxon>Alphaproteobacteria</taxon>
        <taxon>Rhodobacterales</taxon>
        <taxon>Paracoccaceae</taxon>
        <taxon>Paracoccus</taxon>
    </lineage>
</organism>
<comment type="similarity">
    <text evidence="1">Belongs to the LysR transcriptional regulatory family.</text>
</comment>
<dbReference type="PANTHER" id="PTHR30419">
    <property type="entry name" value="HTH-TYPE TRANSCRIPTIONAL REGULATOR YBHD"/>
    <property type="match status" value="1"/>
</dbReference>
<dbReference type="KEGG" id="pami:JCM7686_2090"/>
<dbReference type="GO" id="GO:0005829">
    <property type="term" value="C:cytosol"/>
    <property type="evidence" value="ECO:0007669"/>
    <property type="project" value="TreeGrafter"/>
</dbReference>
<keyword evidence="3" id="KW-0238">DNA-binding</keyword>
<dbReference type="AlphaFoldDB" id="S5YVD6"/>
<dbReference type="FunFam" id="1.10.10.10:FF:000001">
    <property type="entry name" value="LysR family transcriptional regulator"/>
    <property type="match status" value="1"/>
</dbReference>
<dbReference type="SUPFAM" id="SSF46785">
    <property type="entry name" value="Winged helix' DNA-binding domain"/>
    <property type="match status" value="1"/>
</dbReference>
<protein>
    <submittedName>
        <fullName evidence="7">Transcriptional regulator, LysR family</fullName>
    </submittedName>
</protein>
<dbReference type="RefSeq" id="WP_020950809.1">
    <property type="nucleotide sequence ID" value="NC_022041.1"/>
</dbReference>
<feature type="domain" description="HTH lysR-type" evidence="6">
    <location>
        <begin position="1"/>
        <end position="58"/>
    </location>
</feature>
<dbReference type="InterPro" id="IPR036388">
    <property type="entry name" value="WH-like_DNA-bd_sf"/>
</dbReference>
<dbReference type="EMBL" id="CP006650">
    <property type="protein sequence ID" value="AGT09171.1"/>
    <property type="molecule type" value="Genomic_DNA"/>
</dbReference>
<dbReference type="Pfam" id="PF03466">
    <property type="entry name" value="LysR_substrate"/>
    <property type="match status" value="1"/>
</dbReference>
<dbReference type="Gene3D" id="3.40.190.290">
    <property type="match status" value="1"/>
</dbReference>